<dbReference type="GO" id="GO:0016712">
    <property type="term" value="F:oxidoreductase activity, acting on paired donors, with incorporation or reduction of molecular oxygen, reduced flavin or flavoprotein as one donor, and incorporation of one atom of oxygen"/>
    <property type="evidence" value="ECO:0007669"/>
    <property type="project" value="UniProtKB-UniRule"/>
</dbReference>
<comment type="subunit">
    <text evidence="11">Component of a multi-subunit COQ enzyme complex, composed of at least COQ3, COQ4, COQ5, COQ6, COQ7 and COQ9.</text>
</comment>
<dbReference type="InterPro" id="IPR010971">
    <property type="entry name" value="UbiH/COQ6"/>
</dbReference>
<comment type="pathway">
    <text evidence="11">Cofactor biosynthesis; ubiquinone biosynthesis.</text>
</comment>
<dbReference type="EMBL" id="JAGPUO010000003">
    <property type="protein sequence ID" value="KAG5663908.1"/>
    <property type="molecule type" value="Genomic_DNA"/>
</dbReference>
<evidence type="ECO:0000313" key="13">
    <source>
        <dbReference type="EMBL" id="KAG5663908.1"/>
    </source>
</evidence>
<dbReference type="Proteomes" id="UP000782241">
    <property type="component" value="Unassembled WGS sequence"/>
</dbReference>
<dbReference type="GO" id="GO:0031314">
    <property type="term" value="C:extrinsic component of mitochondrial inner membrane"/>
    <property type="evidence" value="ECO:0007669"/>
    <property type="project" value="UniProtKB-UniRule"/>
</dbReference>
<dbReference type="InterPro" id="IPR000689">
    <property type="entry name" value="UbQ_mOase_COQ6"/>
</dbReference>
<evidence type="ECO:0000256" key="1">
    <source>
        <dbReference type="ARBA" id="ARBA00001974"/>
    </source>
</evidence>
<evidence type="ECO:0000256" key="9">
    <source>
        <dbReference type="ARBA" id="ARBA00023128"/>
    </source>
</evidence>
<dbReference type="InterPro" id="IPR036188">
    <property type="entry name" value="FAD/NAD-bd_sf"/>
</dbReference>
<dbReference type="Gene3D" id="3.50.50.60">
    <property type="entry name" value="FAD/NAD(P)-binding domain"/>
    <property type="match status" value="2"/>
</dbReference>
<dbReference type="EC" id="1.14.15.46" evidence="11"/>
<dbReference type="PANTHER" id="PTHR43876">
    <property type="entry name" value="UBIQUINONE BIOSYNTHESIS MONOOXYGENASE COQ6, MITOCHONDRIAL"/>
    <property type="match status" value="1"/>
</dbReference>
<keyword evidence="10 11" id="KW-0472">Membrane</keyword>
<comment type="function">
    <text evidence="11">FAD-dependent monooxygenase required for two non-consecutive steps during ubiquinone biosynthesis. Required for the C5-ring hydroxylation during ubiquinone biosynthesis by catalyzing the hydroxylation of 4-hydroxy-3-(all-trans-polyprenyl)benzoic acid to 3,4-dihydroxy-5-(all-trans-polyprenyl)benzoic acid. Also acts downstream of coq4, for the C1-hydroxylation during ubiquinone biosynthesis by catalyzing the hydroxylation of 2-methoxy-6-(all-trans-polyprenyl)phenol to 2-methoxy-6-(all-trans-polyprenyl)benzene-1,4-diol. The electrons required for the hydroxylation reaction are funneled indirectly to coq6 from NADPH via a ferredoxin/ferredoxin reductase system.</text>
</comment>
<dbReference type="EC" id="1.14.15.45" evidence="11"/>
<evidence type="ECO:0000256" key="7">
    <source>
        <dbReference type="ARBA" id="ARBA00023002"/>
    </source>
</evidence>
<comment type="subcellular location">
    <subcellularLocation>
        <location evidence="11">Mitochondrion inner membrane</location>
        <topology evidence="11">Peripheral membrane protein</topology>
        <orientation evidence="11">Matrix side</orientation>
    </subcellularLocation>
</comment>
<dbReference type="Pfam" id="PF01494">
    <property type="entry name" value="FAD_binding_3"/>
    <property type="match status" value="1"/>
</dbReference>
<keyword evidence="9 11" id="KW-0496">Mitochondrion</keyword>
<evidence type="ECO:0000313" key="14">
    <source>
        <dbReference type="Proteomes" id="UP000782241"/>
    </source>
</evidence>
<reference evidence="13" key="1">
    <citation type="submission" date="2021-04" db="EMBL/GenBank/DDBJ databases">
        <title>Draft genome of Fusarium avenaceum strain F156N33, isolated from an atmospheric sample in Virginia.</title>
        <authorList>
            <person name="Yang S."/>
            <person name="Vinatzer B.A."/>
            <person name="Coleman J."/>
        </authorList>
    </citation>
    <scope>NUCLEOTIDE SEQUENCE</scope>
    <source>
        <strain evidence="13">F156N33</strain>
    </source>
</reference>
<dbReference type="GO" id="GO:0071949">
    <property type="term" value="F:FAD binding"/>
    <property type="evidence" value="ECO:0007669"/>
    <property type="project" value="InterPro"/>
</dbReference>
<evidence type="ECO:0000256" key="4">
    <source>
        <dbReference type="ARBA" id="ARBA00022688"/>
    </source>
</evidence>
<evidence type="ECO:0000256" key="5">
    <source>
        <dbReference type="ARBA" id="ARBA00022792"/>
    </source>
</evidence>
<dbReference type="AlphaFoldDB" id="A0A9P7H8Y1"/>
<evidence type="ECO:0000256" key="11">
    <source>
        <dbReference type="HAMAP-Rule" id="MF_03193"/>
    </source>
</evidence>
<name>A0A9P7H8Y1_9HYPO</name>
<proteinExistence type="inferred from homology"/>
<evidence type="ECO:0000256" key="2">
    <source>
        <dbReference type="ARBA" id="ARBA00005349"/>
    </source>
</evidence>
<dbReference type="PRINTS" id="PR00420">
    <property type="entry name" value="RNGMNOXGNASE"/>
</dbReference>
<dbReference type="PROSITE" id="PS01304">
    <property type="entry name" value="UBIH"/>
    <property type="match status" value="1"/>
</dbReference>
<comment type="catalytic activity">
    <reaction evidence="11">
        <text>a 4-hydroxy-3-(all-trans-polyprenyl)benzoate + 2 reduced [2Fe-2S]-[ferredoxin] + O2 + 2 H(+) = a 3,4-dihydroxy-5-(all-trans-polyprenyl)benzoate + 2 oxidized [2Fe-2S]-[ferredoxin] + H2O</text>
        <dbReference type="Rhea" id="RHEA:81195"/>
        <dbReference type="Rhea" id="RHEA-COMP:9514"/>
        <dbReference type="Rhea" id="RHEA-COMP:10000"/>
        <dbReference type="Rhea" id="RHEA-COMP:10001"/>
        <dbReference type="Rhea" id="RHEA-COMP:10930"/>
        <dbReference type="ChEBI" id="CHEBI:15377"/>
        <dbReference type="ChEBI" id="CHEBI:15378"/>
        <dbReference type="ChEBI" id="CHEBI:15379"/>
        <dbReference type="ChEBI" id="CHEBI:33737"/>
        <dbReference type="ChEBI" id="CHEBI:33738"/>
        <dbReference type="ChEBI" id="CHEBI:64694"/>
        <dbReference type="ChEBI" id="CHEBI:78396"/>
        <dbReference type="EC" id="1.14.15.45"/>
    </reaction>
</comment>
<dbReference type="SUPFAM" id="SSF51905">
    <property type="entry name" value="FAD/NAD(P)-binding domain"/>
    <property type="match status" value="1"/>
</dbReference>
<keyword evidence="3 11" id="KW-0285">Flavoprotein</keyword>
<organism evidence="13 14">
    <name type="scientific">Fusarium avenaceum</name>
    <dbReference type="NCBI Taxonomy" id="40199"/>
    <lineage>
        <taxon>Eukaryota</taxon>
        <taxon>Fungi</taxon>
        <taxon>Dikarya</taxon>
        <taxon>Ascomycota</taxon>
        <taxon>Pezizomycotina</taxon>
        <taxon>Sordariomycetes</taxon>
        <taxon>Hypocreomycetidae</taxon>
        <taxon>Hypocreales</taxon>
        <taxon>Nectriaceae</taxon>
        <taxon>Fusarium</taxon>
        <taxon>Fusarium tricinctum species complex</taxon>
    </lineage>
</organism>
<dbReference type="FunFam" id="3.50.50.60:FF:000245">
    <property type="entry name" value="Ubiquinone biosynthesis monooxygenase COQ6, mitochondrial"/>
    <property type="match status" value="1"/>
</dbReference>
<feature type="domain" description="FAD-binding" evidence="12">
    <location>
        <begin position="96"/>
        <end position="489"/>
    </location>
</feature>
<keyword evidence="5 11" id="KW-0999">Mitochondrion inner membrane</keyword>
<protein>
    <recommendedName>
        <fullName evidence="11">Ubiquinone biosynthesis monooxygenase COQ6, mitochondrial</fullName>
        <ecNumber evidence="11">1.14.15.45</ecNumber>
    </recommendedName>
    <alternativeName>
        <fullName evidence="11">2-methoxy-6-polyprenolphenol 4-hydroxylase</fullName>
        <ecNumber evidence="11">1.14.15.46</ecNumber>
    </alternativeName>
</protein>
<comment type="caution">
    <text evidence="13">The sequence shown here is derived from an EMBL/GenBank/DDBJ whole genome shotgun (WGS) entry which is preliminary data.</text>
</comment>
<evidence type="ECO:0000256" key="6">
    <source>
        <dbReference type="ARBA" id="ARBA00022827"/>
    </source>
</evidence>
<dbReference type="GO" id="GO:0106364">
    <property type="term" value="F:4-hydroxy-3-all-trans-polyprenylbenzoate oxygenase activity"/>
    <property type="evidence" value="ECO:0007669"/>
    <property type="project" value="UniProtKB-EC"/>
</dbReference>
<dbReference type="InterPro" id="IPR002938">
    <property type="entry name" value="FAD-bd"/>
</dbReference>
<evidence type="ECO:0000256" key="8">
    <source>
        <dbReference type="ARBA" id="ARBA00023033"/>
    </source>
</evidence>
<dbReference type="NCBIfam" id="TIGR01988">
    <property type="entry name" value="Ubi-OHases"/>
    <property type="match status" value="1"/>
</dbReference>
<comment type="catalytic activity">
    <reaction evidence="11">
        <text>a 2-methoxy-6-(all-trans-polyprenyl)phenol + 2 reduced [2Fe-2S]-[ferredoxin] + O2 + 2 H(+) = a 2-methoxy-6-(all-trans-polyprenyl)benzene-1,4-diol + 2 oxidized [2Fe-2S]-[ferredoxin] + H2O</text>
        <dbReference type="Rhea" id="RHEA:81183"/>
        <dbReference type="Rhea" id="RHEA-COMP:9551"/>
        <dbReference type="Rhea" id="RHEA-COMP:10000"/>
        <dbReference type="Rhea" id="RHEA-COMP:10001"/>
        <dbReference type="Rhea" id="RHEA-COMP:10858"/>
        <dbReference type="ChEBI" id="CHEBI:15377"/>
        <dbReference type="ChEBI" id="CHEBI:15378"/>
        <dbReference type="ChEBI" id="CHEBI:15379"/>
        <dbReference type="ChEBI" id="CHEBI:33737"/>
        <dbReference type="ChEBI" id="CHEBI:33738"/>
        <dbReference type="ChEBI" id="CHEBI:62731"/>
        <dbReference type="ChEBI" id="CHEBI:84166"/>
        <dbReference type="EC" id="1.14.15.46"/>
    </reaction>
</comment>
<keyword evidence="6 11" id="KW-0274">FAD</keyword>
<dbReference type="PANTHER" id="PTHR43876:SF7">
    <property type="entry name" value="UBIQUINONE BIOSYNTHESIS MONOOXYGENASE COQ6, MITOCHONDRIAL"/>
    <property type="match status" value="1"/>
</dbReference>
<dbReference type="InterPro" id="IPR018168">
    <property type="entry name" value="Ubi_Hdrlase_CS"/>
</dbReference>
<keyword evidence="14" id="KW-1185">Reference proteome</keyword>
<evidence type="ECO:0000256" key="3">
    <source>
        <dbReference type="ARBA" id="ARBA00022630"/>
    </source>
</evidence>
<sequence>MYTQVCYNGCSIDDSDIKLPTTYSGAPHYATLVPRAIERWRHDLSEELQVRSSATLIEMLARRSVIGKPGFVCQSCVRQYQFQLRQASTSAQDNIYDVVCVGGGPAGLSLLTALRTNPITAGLRVALVEAQDLSKTSSFSLPPTQFSNRCSSLTPASAQYLDKIGAWRHLQRGRVQEYQEMQVWDGVTGARIEFDWPPNTTGDKTIAYMTENLNLTSGLLKRLNELGGVDVFDNTKVESIGLGKETEELDLSEWPVVQLSGGQSLAARLLVGADGANSPVRTFAGINNRGWDYGRHGVVATLELEGEGWGGQFNKIAYQRFLPTGPVAMLPMPGKFATLVWSTTPEKAALLKSLSPKDFIAMVNAAFRLSPVDIGFMHTQQNNQDEELSWRLQHTSVDAEALPQTVVGVQEGSIASFPLKLRHADTYTGERVALVGDAAHTIHPLAGQGLNQGQGDAQSLAKTIEYAVSHGQDLGTQLSLESYNSERYAANHIILNVCDKLHKLYAVESGPLVPLRSVGLRAVNALGPLKNFLMGQASGTGTKLL</sequence>
<evidence type="ECO:0000259" key="12">
    <source>
        <dbReference type="Pfam" id="PF01494"/>
    </source>
</evidence>
<evidence type="ECO:0000256" key="10">
    <source>
        <dbReference type="ARBA" id="ARBA00023136"/>
    </source>
</evidence>
<keyword evidence="7 11" id="KW-0560">Oxidoreductase</keyword>
<accession>A0A9P7H8Y1</accession>
<dbReference type="FunFam" id="3.50.50.60:FF:000021">
    <property type="entry name" value="Ubiquinone biosynthesis monooxygenase COQ6"/>
    <property type="match status" value="1"/>
</dbReference>
<comment type="similarity">
    <text evidence="2 11">Belongs to the UbiH/COQ6 family.</text>
</comment>
<dbReference type="GO" id="GO:0120538">
    <property type="term" value="F:2-methoxy-6-polyprenolphenol 4-hydroxylase activity"/>
    <property type="evidence" value="ECO:0007669"/>
    <property type="project" value="UniProtKB-EC"/>
</dbReference>
<dbReference type="InterPro" id="IPR051205">
    <property type="entry name" value="UbiH/COQ6_monooxygenase"/>
</dbReference>
<keyword evidence="8 11" id="KW-0503">Monooxygenase</keyword>
<keyword evidence="4 11" id="KW-0831">Ubiquinone biosynthesis</keyword>
<gene>
    <name evidence="11" type="primary">COQ6</name>
    <name evidence="13" type="ORF">KAF25_006493</name>
</gene>
<dbReference type="HAMAP" id="MF_03193">
    <property type="entry name" value="COQ6_monooxygenase"/>
    <property type="match status" value="1"/>
</dbReference>
<comment type="cofactor">
    <cofactor evidence="1 11">
        <name>FAD</name>
        <dbReference type="ChEBI" id="CHEBI:57692"/>
    </cofactor>
</comment>